<feature type="transmembrane region" description="Helical" evidence="5">
    <location>
        <begin position="286"/>
        <end position="311"/>
    </location>
</feature>
<dbReference type="PANTHER" id="PTHR43471">
    <property type="entry name" value="ABC TRANSPORTER PERMEASE"/>
    <property type="match status" value="1"/>
</dbReference>
<evidence type="ECO:0000256" key="3">
    <source>
        <dbReference type="ARBA" id="ARBA00022989"/>
    </source>
</evidence>
<dbReference type="RefSeq" id="WP_082419570.1">
    <property type="nucleotide sequence ID" value="NZ_CP013011.1"/>
</dbReference>
<feature type="transmembrane region" description="Helical" evidence="5">
    <location>
        <begin position="201"/>
        <end position="222"/>
    </location>
</feature>
<dbReference type="EMBL" id="CP013011">
    <property type="protein sequence ID" value="ALL01625.1"/>
    <property type="molecule type" value="Genomic_DNA"/>
</dbReference>
<dbReference type="GO" id="GO:0016020">
    <property type="term" value="C:membrane"/>
    <property type="evidence" value="ECO:0007669"/>
    <property type="project" value="UniProtKB-SubCell"/>
</dbReference>
<feature type="transmembrane region" description="Helical" evidence="5">
    <location>
        <begin position="374"/>
        <end position="396"/>
    </location>
</feature>
<proteinExistence type="predicted"/>
<gene>
    <name evidence="8" type="ORF">Pdsh_05510</name>
    <name evidence="7" type="ORF">Pyrde_1582</name>
</gene>
<keyword evidence="4 5" id="KW-0472">Membrane</keyword>
<keyword evidence="10" id="KW-1185">Reference proteome</keyword>
<dbReference type="EMBL" id="NCQP01000002">
    <property type="protein sequence ID" value="OWJ55139.1"/>
    <property type="molecule type" value="Genomic_DNA"/>
</dbReference>
<keyword evidence="2 5" id="KW-0812">Transmembrane</keyword>
<comment type="subcellular location">
    <subcellularLocation>
        <location evidence="1">Membrane</location>
        <topology evidence="1">Multi-pass membrane protein</topology>
    </subcellularLocation>
</comment>
<evidence type="ECO:0000256" key="1">
    <source>
        <dbReference type="ARBA" id="ARBA00004141"/>
    </source>
</evidence>
<reference evidence="7 9" key="1">
    <citation type="submission" date="2015-10" db="EMBL/GenBank/DDBJ databases">
        <title>Complete genome sequence of hyperthermophilic archaeon Pyrodictium delaneyi Su06.</title>
        <authorList>
            <person name="Jung J.-H."/>
            <person name="Lin J."/>
            <person name="Holden J.F."/>
            <person name="Park C.-S."/>
        </authorList>
    </citation>
    <scope>NUCLEOTIDE SEQUENCE [LARGE SCALE GENOMIC DNA]</scope>
    <source>
        <strain evidence="7 9">Su06</strain>
    </source>
</reference>
<dbReference type="OrthoDB" id="37107at2157"/>
<evidence type="ECO:0000256" key="4">
    <source>
        <dbReference type="ARBA" id="ARBA00023136"/>
    </source>
</evidence>
<reference evidence="8 10" key="2">
    <citation type="submission" date="2017-05" db="EMBL/GenBank/DDBJ databases">
        <title>The draft genome of the hyperthermophilic archaeon 'Pyrodictium delaneyi strain Hulk', an iron and nitrate reducer, reveals the capacity for sulfate reduction.</title>
        <authorList>
            <person name="Demey L.M."/>
            <person name="Miller C."/>
            <person name="Manzella M."/>
            <person name="Reguera G."/>
            <person name="Kashefi K."/>
        </authorList>
    </citation>
    <scope>NUCLEOTIDE SEQUENCE [LARGE SCALE GENOMIC DNA]</scope>
    <source>
        <strain evidence="8 10">Hulk</strain>
    </source>
</reference>
<evidence type="ECO:0000256" key="5">
    <source>
        <dbReference type="SAM" id="Phobius"/>
    </source>
</evidence>
<dbReference type="InterPro" id="IPR013525">
    <property type="entry name" value="ABC2_TM"/>
</dbReference>
<evidence type="ECO:0000259" key="6">
    <source>
        <dbReference type="Pfam" id="PF12698"/>
    </source>
</evidence>
<evidence type="ECO:0000313" key="8">
    <source>
        <dbReference type="EMBL" id="OWJ55139.1"/>
    </source>
</evidence>
<feature type="transmembrane region" description="Helical" evidence="5">
    <location>
        <begin position="29"/>
        <end position="49"/>
    </location>
</feature>
<dbReference type="PANTHER" id="PTHR43471:SF3">
    <property type="entry name" value="ABC TRANSPORTER PERMEASE PROTEIN NATB"/>
    <property type="match status" value="1"/>
</dbReference>
<evidence type="ECO:0000256" key="2">
    <source>
        <dbReference type="ARBA" id="ARBA00022692"/>
    </source>
</evidence>
<dbReference type="KEGG" id="pdl:Pyrde_1582"/>
<keyword evidence="3 5" id="KW-1133">Transmembrane helix</keyword>
<evidence type="ECO:0000313" key="9">
    <source>
        <dbReference type="Proteomes" id="UP000058613"/>
    </source>
</evidence>
<protein>
    <submittedName>
        <fullName evidence="7">ABC-type Na+ efflux pump, permease component</fullName>
    </submittedName>
</protein>
<dbReference type="Proteomes" id="UP000196694">
    <property type="component" value="Unassembled WGS sequence"/>
</dbReference>
<dbReference type="Proteomes" id="UP000058613">
    <property type="component" value="Chromosome"/>
</dbReference>
<evidence type="ECO:0000313" key="10">
    <source>
        <dbReference type="Proteomes" id="UP000196694"/>
    </source>
</evidence>
<dbReference type="PATRIC" id="fig|1273541.4.peg.1689"/>
<feature type="domain" description="ABC-2 type transporter transmembrane" evidence="6">
    <location>
        <begin position="28"/>
        <end position="392"/>
    </location>
</feature>
<sequence length="405" mass="42970">MPRLPLINYRLAVLVKKEALEFLRDRRSLVLMAVSAFLFPVLGLLVTGLKTQQVALVAIVVCDTGAPAEELAQQLYTAFNESPGFSAMMEHGPPCTPPSQAVATIVIPEGFSRNATSIDSPVIVELYRVVGNPAAEDAVQLAYSVMGRFSQSIAAQRVETLARLAGKQVETDYVLHPLRVVSQTVTETGQKAPPELQERAAVARFLAFSVFFILNPAAIAVADSITRERERGTGELLAITPLSGVELVLGKTLGSLTAALIAGSLDIVAVIAYAEMTAASATAGLILFHAVQVALAVMVTAAITMLVTMVVPGQRAASLTASSVTGAAVMVFFSTLFVDINTLPAWIKALLYLIPYTHTAQAIETYALGDEGMALIHTSIIAALTIVSIAAAARLYRPERLVKRG</sequence>
<evidence type="ECO:0000313" key="7">
    <source>
        <dbReference type="EMBL" id="ALL01625.1"/>
    </source>
</evidence>
<dbReference type="STRING" id="1273541.Pyrde_1582"/>
<dbReference type="AlphaFoldDB" id="A0A0N7JDA2"/>
<dbReference type="GeneID" id="26099921"/>
<feature type="transmembrane region" description="Helical" evidence="5">
    <location>
        <begin position="253"/>
        <end position="274"/>
    </location>
</feature>
<dbReference type="GO" id="GO:0140359">
    <property type="term" value="F:ABC-type transporter activity"/>
    <property type="evidence" value="ECO:0007669"/>
    <property type="project" value="InterPro"/>
</dbReference>
<dbReference type="Pfam" id="PF12698">
    <property type="entry name" value="ABC2_membrane_3"/>
    <property type="match status" value="1"/>
</dbReference>
<organism evidence="7 9">
    <name type="scientific">Pyrodictium delaneyi</name>
    <dbReference type="NCBI Taxonomy" id="1273541"/>
    <lineage>
        <taxon>Archaea</taxon>
        <taxon>Thermoproteota</taxon>
        <taxon>Thermoprotei</taxon>
        <taxon>Desulfurococcales</taxon>
        <taxon>Pyrodictiaceae</taxon>
        <taxon>Pyrodictium</taxon>
    </lineage>
</organism>
<accession>A0A0N7JDA2</accession>
<name>A0A0N7JDA2_9CREN</name>
<feature type="transmembrane region" description="Helical" evidence="5">
    <location>
        <begin position="317"/>
        <end position="338"/>
    </location>
</feature>